<dbReference type="GO" id="GO:0015891">
    <property type="term" value="P:siderophore transport"/>
    <property type="evidence" value="ECO:0007669"/>
    <property type="project" value="InterPro"/>
</dbReference>
<sequence length="719" mass="79123">MDNTMTFKRSAVALALLATFSAPILAADQNDTDTTQLETITVLGKAYRNTATKTALEPEETPQGITVLDGELLEQRGVKSVSQALRYAPGVVTEQKGASVTMYDNYSIRGFDNKNVNYYDGLALQYLNGWNLQPQIDPIAIQQIEVFKGPTSVLYGAMPPGGMVNIIAKSPQLQDSTSVGVATGSRNLMEASIDTTGQIGESNLSYRIIALARKQDSQVDFAEEERYVFAPSLDWQVTDRTLINFNLYYQNDPSMGINSSLPSMGMVTDSPVGSISSSTSAGDKNWSTFEREVLMLGYKINHDFESGWSFLQNARYTDASLYQENTYHYCDEASGYCDFNAQTGELTRNIYSTDESSTGFVIDNQLSKLVVTGDVEHNLLFGFDYQQLSGDAKYTTFGQISGFNVFNPNNNMIDRSQLTATSVSNDKVDVEQLGFYFQDQLRYNALVLIAGGRYDQYESTSNYNGFETKADQSEFSYRVGALYELSNGLSPFINYATSFEPVAGVSSFNEPFEAETGSQIEGGVKYQSEDGAVESTVSVFYIVKENVVITDPSSADYQGQLQVGEVTSQGAEFEARWYPTDTVDVLASYTYLDVEITEDGDNGLQGTTPIYVPEHSATLWANYYVSSGALDGARLGGGARYVGEMQMDASNTQGKVPSYAVVDLSLGYDLGYASDSLSGAQANLIINNLFDTDNYTCYDKYNCWYGAEQSIELNVNYEF</sequence>
<comment type="subcellular location">
    <subcellularLocation>
        <location evidence="1 14">Cell outer membrane</location>
        <topology evidence="1 14">Multi-pass membrane protein</topology>
    </subcellularLocation>
</comment>
<dbReference type="CDD" id="cd01347">
    <property type="entry name" value="ligand_gated_channel"/>
    <property type="match status" value="1"/>
</dbReference>
<evidence type="ECO:0000256" key="12">
    <source>
        <dbReference type="ARBA" id="ARBA00023170"/>
    </source>
</evidence>
<evidence type="ECO:0000256" key="7">
    <source>
        <dbReference type="ARBA" id="ARBA00022729"/>
    </source>
</evidence>
<dbReference type="PROSITE" id="PS00430">
    <property type="entry name" value="TONB_DEPENDENT_REC_1"/>
    <property type="match status" value="1"/>
</dbReference>
<dbReference type="Gene3D" id="2.40.170.20">
    <property type="entry name" value="TonB-dependent receptor, beta-barrel domain"/>
    <property type="match status" value="1"/>
</dbReference>
<keyword evidence="5" id="KW-0410">Iron transport</keyword>
<dbReference type="GO" id="GO:0038023">
    <property type="term" value="F:signaling receptor activity"/>
    <property type="evidence" value="ECO:0007669"/>
    <property type="project" value="InterPro"/>
</dbReference>
<keyword evidence="13 14" id="KW-0998">Cell outer membrane</keyword>
<evidence type="ECO:0000256" key="9">
    <source>
        <dbReference type="ARBA" id="ARBA00023065"/>
    </source>
</evidence>
<gene>
    <name evidence="20" type="ORF">ELS82_16910</name>
</gene>
<dbReference type="InterPro" id="IPR000531">
    <property type="entry name" value="Beta-barrel_TonB"/>
</dbReference>
<dbReference type="Pfam" id="PF07715">
    <property type="entry name" value="Plug"/>
    <property type="match status" value="1"/>
</dbReference>
<evidence type="ECO:0000259" key="19">
    <source>
        <dbReference type="Pfam" id="PF07715"/>
    </source>
</evidence>
<keyword evidence="8" id="KW-0408">Iron</keyword>
<dbReference type="InterPro" id="IPR039426">
    <property type="entry name" value="TonB-dep_rcpt-like"/>
</dbReference>
<dbReference type="FunFam" id="2.170.130.10:FF:000001">
    <property type="entry name" value="Catecholate siderophore TonB-dependent receptor"/>
    <property type="match status" value="1"/>
</dbReference>
<feature type="domain" description="TonB-dependent receptor-like beta-barrel" evidence="18">
    <location>
        <begin position="238"/>
        <end position="689"/>
    </location>
</feature>
<dbReference type="SUPFAM" id="SSF56935">
    <property type="entry name" value="Porins"/>
    <property type="match status" value="1"/>
</dbReference>
<keyword evidence="4 14" id="KW-1134">Transmembrane beta strand</keyword>
<dbReference type="Gene3D" id="2.170.130.10">
    <property type="entry name" value="TonB-dependent receptor, plug domain"/>
    <property type="match status" value="1"/>
</dbReference>
<dbReference type="Pfam" id="PF00593">
    <property type="entry name" value="TonB_dep_Rec_b-barrel"/>
    <property type="match status" value="1"/>
</dbReference>
<keyword evidence="6 14" id="KW-0812">Transmembrane</keyword>
<name>A0A4Y8WBZ5_9VIBR</name>
<keyword evidence="10 15" id="KW-0798">TonB box</keyword>
<dbReference type="EMBL" id="SATR01000028">
    <property type="protein sequence ID" value="TFH90460.1"/>
    <property type="molecule type" value="Genomic_DNA"/>
</dbReference>
<dbReference type="InterPro" id="IPR036942">
    <property type="entry name" value="Beta-barrel_TonB_sf"/>
</dbReference>
<dbReference type="InterPro" id="IPR010916">
    <property type="entry name" value="TonB_box_CS"/>
</dbReference>
<evidence type="ECO:0000256" key="15">
    <source>
        <dbReference type="PROSITE-ProRule" id="PRU10143"/>
    </source>
</evidence>
<keyword evidence="12 20" id="KW-0675">Receptor</keyword>
<dbReference type="Proteomes" id="UP000297753">
    <property type="component" value="Unassembled WGS sequence"/>
</dbReference>
<evidence type="ECO:0000259" key="18">
    <source>
        <dbReference type="Pfam" id="PF00593"/>
    </source>
</evidence>
<evidence type="ECO:0000256" key="17">
    <source>
        <dbReference type="SAM" id="SignalP"/>
    </source>
</evidence>
<evidence type="ECO:0000256" key="5">
    <source>
        <dbReference type="ARBA" id="ARBA00022496"/>
    </source>
</evidence>
<evidence type="ECO:0000256" key="2">
    <source>
        <dbReference type="ARBA" id="ARBA00009810"/>
    </source>
</evidence>
<evidence type="ECO:0000313" key="20">
    <source>
        <dbReference type="EMBL" id="TFH90460.1"/>
    </source>
</evidence>
<dbReference type="RefSeq" id="WP_134836518.1">
    <property type="nucleotide sequence ID" value="NZ_SATR01000028.1"/>
</dbReference>
<evidence type="ECO:0000256" key="6">
    <source>
        <dbReference type="ARBA" id="ARBA00022692"/>
    </source>
</evidence>
<accession>A0A4Y8WBZ5</accession>
<evidence type="ECO:0000256" key="16">
    <source>
        <dbReference type="RuleBase" id="RU003357"/>
    </source>
</evidence>
<dbReference type="PANTHER" id="PTHR32552:SF68">
    <property type="entry name" value="FERRICHROME OUTER MEMBRANE TRANSPORTER_PHAGE RECEPTOR"/>
    <property type="match status" value="1"/>
</dbReference>
<dbReference type="NCBIfam" id="TIGR01783">
    <property type="entry name" value="TonB-siderophor"/>
    <property type="match status" value="1"/>
</dbReference>
<evidence type="ECO:0000256" key="8">
    <source>
        <dbReference type="ARBA" id="ARBA00023004"/>
    </source>
</evidence>
<dbReference type="AlphaFoldDB" id="A0A4Y8WBZ5"/>
<proteinExistence type="inferred from homology"/>
<keyword evidence="9" id="KW-0406">Ion transport</keyword>
<protein>
    <submittedName>
        <fullName evidence="20">TonB-dependent siderophore receptor</fullName>
    </submittedName>
</protein>
<evidence type="ECO:0000313" key="21">
    <source>
        <dbReference type="Proteomes" id="UP000297753"/>
    </source>
</evidence>
<evidence type="ECO:0000256" key="4">
    <source>
        <dbReference type="ARBA" id="ARBA00022452"/>
    </source>
</evidence>
<dbReference type="PROSITE" id="PS52016">
    <property type="entry name" value="TONB_DEPENDENT_REC_3"/>
    <property type="match status" value="1"/>
</dbReference>
<keyword evidence="7 17" id="KW-0732">Signal</keyword>
<keyword evidence="21" id="KW-1185">Reference proteome</keyword>
<dbReference type="InterPro" id="IPR037066">
    <property type="entry name" value="Plug_dom_sf"/>
</dbReference>
<evidence type="ECO:0000256" key="13">
    <source>
        <dbReference type="ARBA" id="ARBA00023237"/>
    </source>
</evidence>
<feature type="domain" description="TonB-dependent receptor plug" evidence="19">
    <location>
        <begin position="59"/>
        <end position="162"/>
    </location>
</feature>
<keyword evidence="11 14" id="KW-0472">Membrane</keyword>
<dbReference type="OrthoDB" id="127311at2"/>
<dbReference type="GO" id="GO:0009279">
    <property type="term" value="C:cell outer membrane"/>
    <property type="evidence" value="ECO:0007669"/>
    <property type="project" value="UniProtKB-SubCell"/>
</dbReference>
<feature type="signal peptide" evidence="17">
    <location>
        <begin position="1"/>
        <end position="26"/>
    </location>
</feature>
<evidence type="ECO:0000256" key="10">
    <source>
        <dbReference type="ARBA" id="ARBA00023077"/>
    </source>
</evidence>
<dbReference type="InterPro" id="IPR010105">
    <property type="entry name" value="TonB_sidphr_rcpt"/>
</dbReference>
<feature type="chain" id="PRO_5021377024" evidence="17">
    <location>
        <begin position="27"/>
        <end position="719"/>
    </location>
</feature>
<reference evidence="20 21" key="1">
    <citation type="submission" date="2019-01" db="EMBL/GenBank/DDBJ databases">
        <title>Vibrio BEI176 sp. nov, a marine bacterium isolated from China: eastern marignal seas.</title>
        <authorList>
            <person name="Li B."/>
        </authorList>
    </citation>
    <scope>NUCLEOTIDE SEQUENCE [LARGE SCALE GENOMIC DNA]</scope>
    <source>
        <strain evidence="20 21">BEI176</strain>
    </source>
</reference>
<keyword evidence="3 14" id="KW-0813">Transport</keyword>
<comment type="caution">
    <text evidence="20">The sequence shown here is derived from an EMBL/GenBank/DDBJ whole genome shotgun (WGS) entry which is preliminary data.</text>
</comment>
<comment type="similarity">
    <text evidence="2 14 16">Belongs to the TonB-dependent receptor family.</text>
</comment>
<organism evidence="20 21">
    <name type="scientific">Vibrio ouci</name>
    <dbReference type="NCBI Taxonomy" id="2499078"/>
    <lineage>
        <taxon>Bacteria</taxon>
        <taxon>Pseudomonadati</taxon>
        <taxon>Pseudomonadota</taxon>
        <taxon>Gammaproteobacteria</taxon>
        <taxon>Vibrionales</taxon>
        <taxon>Vibrionaceae</taxon>
        <taxon>Vibrio</taxon>
    </lineage>
</organism>
<dbReference type="GO" id="GO:0015344">
    <property type="term" value="F:siderophore uptake transmembrane transporter activity"/>
    <property type="evidence" value="ECO:0007669"/>
    <property type="project" value="TreeGrafter"/>
</dbReference>
<dbReference type="InterPro" id="IPR012910">
    <property type="entry name" value="Plug_dom"/>
</dbReference>
<evidence type="ECO:0000256" key="14">
    <source>
        <dbReference type="PROSITE-ProRule" id="PRU01360"/>
    </source>
</evidence>
<evidence type="ECO:0000256" key="11">
    <source>
        <dbReference type="ARBA" id="ARBA00023136"/>
    </source>
</evidence>
<evidence type="ECO:0000256" key="1">
    <source>
        <dbReference type="ARBA" id="ARBA00004571"/>
    </source>
</evidence>
<feature type="short sequence motif" description="TonB box" evidence="15">
    <location>
        <begin position="39"/>
        <end position="45"/>
    </location>
</feature>
<dbReference type="PANTHER" id="PTHR32552">
    <property type="entry name" value="FERRICHROME IRON RECEPTOR-RELATED"/>
    <property type="match status" value="1"/>
</dbReference>
<evidence type="ECO:0000256" key="3">
    <source>
        <dbReference type="ARBA" id="ARBA00022448"/>
    </source>
</evidence>